<feature type="transmembrane region" description="Helical" evidence="10">
    <location>
        <begin position="388"/>
        <end position="409"/>
    </location>
</feature>
<keyword evidence="7 10" id="KW-0472">Membrane</keyword>
<feature type="transmembrane region" description="Helical" evidence="10">
    <location>
        <begin position="1067"/>
        <end position="1088"/>
    </location>
</feature>
<dbReference type="Pfam" id="PF01490">
    <property type="entry name" value="Aa_trans"/>
    <property type="match status" value="3"/>
</dbReference>
<evidence type="ECO:0000256" key="5">
    <source>
        <dbReference type="ARBA" id="ARBA00022775"/>
    </source>
</evidence>
<feature type="transmembrane region" description="Helical" evidence="10">
    <location>
        <begin position="1167"/>
        <end position="1185"/>
    </location>
</feature>
<proteinExistence type="inferred from homology"/>
<feature type="transmembrane region" description="Helical" evidence="10">
    <location>
        <begin position="908"/>
        <end position="931"/>
    </location>
</feature>
<feature type="domain" description="Amino acid transporter transmembrane" evidence="11">
    <location>
        <begin position="81"/>
        <end position="466"/>
    </location>
</feature>
<evidence type="ECO:0000256" key="9">
    <source>
        <dbReference type="SAM" id="MobiDB-lite"/>
    </source>
</evidence>
<keyword evidence="4 10" id="KW-0812">Transmembrane</keyword>
<feature type="transmembrane region" description="Helical" evidence="10">
    <location>
        <begin position="1284"/>
        <end position="1305"/>
    </location>
</feature>
<evidence type="ECO:0000256" key="2">
    <source>
        <dbReference type="ARBA" id="ARBA00008066"/>
    </source>
</evidence>
<feature type="transmembrane region" description="Helical" evidence="10">
    <location>
        <begin position="1239"/>
        <end position="1263"/>
    </location>
</feature>
<feature type="transmembrane region" description="Helical" evidence="10">
    <location>
        <begin position="629"/>
        <end position="650"/>
    </location>
</feature>
<evidence type="ECO:0000256" key="7">
    <source>
        <dbReference type="ARBA" id="ARBA00023136"/>
    </source>
</evidence>
<feature type="transmembrane region" description="Helical" evidence="10">
    <location>
        <begin position="1346"/>
        <end position="1368"/>
    </location>
</feature>
<feature type="transmembrane region" description="Helical" evidence="10">
    <location>
        <begin position="759"/>
        <end position="781"/>
    </location>
</feature>
<evidence type="ECO:0000256" key="10">
    <source>
        <dbReference type="SAM" id="Phobius"/>
    </source>
</evidence>
<feature type="transmembrane region" description="Helical" evidence="10">
    <location>
        <begin position="1197"/>
        <end position="1219"/>
    </location>
</feature>
<evidence type="ECO:0000256" key="8">
    <source>
        <dbReference type="ARBA" id="ARBA00023329"/>
    </source>
</evidence>
<feature type="transmembrane region" description="Helical" evidence="10">
    <location>
        <begin position="726"/>
        <end position="747"/>
    </location>
</feature>
<dbReference type="EMBL" id="CALNXI010001134">
    <property type="protein sequence ID" value="CAH3156951.1"/>
    <property type="molecule type" value="Genomic_DNA"/>
</dbReference>
<sequence length="1378" mass="152268">MDRTGAASALSASNSNPGQDGEAITLHKPTLQTLDEDSPLLFVPDDEHTSVRKSSIAGSIRKLRSATLTVSILEKPSDDRNASAWLAGWNVTNLIQGTGILGVPYAVMMGGWAAVAIIVLVAAICCYTGKLLVDCLYVESKRTGQRKRAYVNYPEVGEAAWPGWGNRIVSVVQVCEMYGGVIMYIVLLATVFNDILNQLTPLDIYQWAVVCAYVALPGIFITRVSVIAWISMISVFALLSSIATIIIYCITEYRDMTLSNIPPFDIQKFPIGFGIIVFSYCAHAVFPGVEGSMREPKQFPMMMNSAFALAAVVKVLLGLLAVLRFGADTEQVITVNMSISPVFNMVATVLVVTNVFLAFPICMFVVLETWDTKVLPFFPHLSKESGYHWFWILITRVMLLTFALFLAVIVPHFALLMGLVGSFTGTCLSFVFPCVFHLTLKWRKTPWYSIVVKIGVIVFGLVCGGSGFGENIPLGSRPESNPTVVHLGENAPLIHGESEAAKSLLGISLSRLNLSRSLMKLRSATMTVSLIERPSDDRRANAFLAGWNVTNLIQGTGILGIPYAVKLGGWAAVVSIFVCGILCCYTGKLLVDCLYEESKRTGLRKRVRVNYPDVGEAVWPRWGNRIVSAVQVCEMSGIAVTYIVLLASIFLDFFHSMTSMDVYKWTVVVACFVLPGIFITRVSIIAWISMISVFSLFSAVLTIIIYCITQYDKMRLDNMPGFQLNSFLIGFGIIVFSFTAHAVFPGVEGSMRHPEQYPMMLNIAFANSTITKIILGMMGTFRYGSELNQAITINLKSSQVFYILSNTFVVANVVLAFPLVMFVVLETWDDKMLPYFPHVGKESSFHWFWLLLTRPLLFTFGVFLAISVPHFGLVMGLLGSLTGTSLCFIFPCLFHLKLKWKKLAWYQVVCRVLIAIFGFGCGILGAAFTGIELVNKRRSSSVMGGSFSRGAFSQSIQKLKSATMTVSLLEKPSDDRRASAFLAGWNVTNLIQGTGILGVPYAVRMGGWAAVAANALVAFLCCYTGKLLVECLYETSKRTGKKKRVRVNYPEVGEAVWPGWGNRIVSLVQFCEMFGGVVTYLVLLGTIFNDILRKVAPLDIYTWSAISACVALPGLFIRRVSVIAWISMISVFALMSSILTIITYSITQYNEMNIDKIPPFDINTFPVGFGVIVFSYTAHAVFPGVEGSMRHPEHYPMMMNAAFLLAAIVKVAFGLLPVLRFGVNTEQAITVNLKTSQVFYILANVLVVTNVFTAFPIVSYIVLETFDQKILPFFPHLQRGTNYHWFWILVSRPLVLSFGLLLAIVVPHFGLVMGLVGSFTGTCLCFMFPCIFHMVLKWKELKWYNIVVRVSVVIFGFICGVLGIVFTAKELAKAVRSI</sequence>
<dbReference type="PANTHER" id="PTHR22950">
    <property type="entry name" value="AMINO ACID TRANSPORTER"/>
    <property type="match status" value="1"/>
</dbReference>
<evidence type="ECO:0000313" key="13">
    <source>
        <dbReference type="Proteomes" id="UP001159427"/>
    </source>
</evidence>
<feature type="transmembrane region" description="Helical" evidence="10">
    <location>
        <begin position="301"/>
        <end position="323"/>
    </location>
</feature>
<feature type="transmembrane region" description="Helical" evidence="10">
    <location>
        <begin position="450"/>
        <end position="469"/>
    </location>
</feature>
<keyword evidence="6 10" id="KW-1133">Transmembrane helix</keyword>
<comment type="subcellular location">
    <subcellularLocation>
        <location evidence="1">Cytoplasmic vesicle membrane</location>
        <topology evidence="1">Multi-pass membrane protein</topology>
    </subcellularLocation>
</comment>
<organism evidence="12 13">
    <name type="scientific">Porites evermanni</name>
    <dbReference type="NCBI Taxonomy" id="104178"/>
    <lineage>
        <taxon>Eukaryota</taxon>
        <taxon>Metazoa</taxon>
        <taxon>Cnidaria</taxon>
        <taxon>Anthozoa</taxon>
        <taxon>Hexacorallia</taxon>
        <taxon>Scleractinia</taxon>
        <taxon>Fungiina</taxon>
        <taxon>Poritidae</taxon>
        <taxon>Porites</taxon>
    </lineage>
</organism>
<evidence type="ECO:0000259" key="11">
    <source>
        <dbReference type="Pfam" id="PF01490"/>
    </source>
</evidence>
<feature type="transmembrane region" description="Helical" evidence="10">
    <location>
        <begin position="1008"/>
        <end position="1033"/>
    </location>
</feature>
<feature type="transmembrane region" description="Helical" evidence="10">
    <location>
        <begin position="846"/>
        <end position="866"/>
    </location>
</feature>
<feature type="domain" description="Amino acid transporter transmembrane" evidence="11">
    <location>
        <begin position="540"/>
        <end position="928"/>
    </location>
</feature>
<keyword evidence="13" id="KW-1185">Reference proteome</keyword>
<evidence type="ECO:0000256" key="1">
    <source>
        <dbReference type="ARBA" id="ARBA00004439"/>
    </source>
</evidence>
<accession>A0ABN8Q479</accession>
<feature type="transmembrane region" description="Helical" evidence="10">
    <location>
        <begin position="569"/>
        <end position="591"/>
    </location>
</feature>
<gene>
    <name evidence="12" type="ORF">PEVE_00002333</name>
</gene>
<feature type="transmembrane region" description="Helical" evidence="10">
    <location>
        <begin position="684"/>
        <end position="706"/>
    </location>
</feature>
<feature type="compositionally biased region" description="Low complexity" evidence="9">
    <location>
        <begin position="1"/>
        <end position="16"/>
    </location>
</feature>
<feature type="transmembrane region" description="Helical" evidence="10">
    <location>
        <begin position="204"/>
        <end position="222"/>
    </location>
</feature>
<reference evidence="12 13" key="1">
    <citation type="submission" date="2022-05" db="EMBL/GenBank/DDBJ databases">
        <authorList>
            <consortium name="Genoscope - CEA"/>
            <person name="William W."/>
        </authorList>
    </citation>
    <scope>NUCLEOTIDE SEQUENCE [LARGE SCALE GENOMIC DNA]</scope>
</reference>
<feature type="transmembrane region" description="Helical" evidence="10">
    <location>
        <begin position="168"/>
        <end position="192"/>
    </location>
</feature>
<feature type="transmembrane region" description="Helical" evidence="10">
    <location>
        <begin position="801"/>
        <end position="825"/>
    </location>
</feature>
<comment type="caution">
    <text evidence="12">The sequence shown here is derived from an EMBL/GenBank/DDBJ whole genome shotgun (WGS) entry which is preliminary data.</text>
</comment>
<evidence type="ECO:0000256" key="4">
    <source>
        <dbReference type="ARBA" id="ARBA00022692"/>
    </source>
</evidence>
<dbReference type="Proteomes" id="UP001159427">
    <property type="component" value="Unassembled WGS sequence"/>
</dbReference>
<dbReference type="InterPro" id="IPR013057">
    <property type="entry name" value="AA_transpt_TM"/>
</dbReference>
<comment type="similarity">
    <text evidence="2">Belongs to the amino acid/polyamine transporter 2 family.</text>
</comment>
<keyword evidence="5" id="KW-0532">Neurotransmitter transport</keyword>
<feature type="transmembrane region" description="Helical" evidence="10">
    <location>
        <begin position="872"/>
        <end position="896"/>
    </location>
</feature>
<feature type="transmembrane region" description="Helical" evidence="10">
    <location>
        <begin position="229"/>
        <end position="251"/>
    </location>
</feature>
<keyword evidence="3" id="KW-0813">Transport</keyword>
<feature type="transmembrane region" description="Helical" evidence="10">
    <location>
        <begin position="415"/>
        <end position="438"/>
    </location>
</feature>
<feature type="transmembrane region" description="Helical" evidence="10">
    <location>
        <begin position="1124"/>
        <end position="1147"/>
    </location>
</feature>
<keyword evidence="8" id="KW-0968">Cytoplasmic vesicle</keyword>
<feature type="transmembrane region" description="Helical" evidence="10">
    <location>
        <begin position="1311"/>
        <end position="1334"/>
    </location>
</feature>
<dbReference type="Gene3D" id="1.20.1740.10">
    <property type="entry name" value="Amino acid/polyamine transporter I"/>
    <property type="match status" value="3"/>
</dbReference>
<evidence type="ECO:0000313" key="12">
    <source>
        <dbReference type="EMBL" id="CAH3156951.1"/>
    </source>
</evidence>
<dbReference type="PANTHER" id="PTHR22950:SF689">
    <property type="entry name" value="VESICULAR INHIBITORY AMINO ACID TRANSPORTER"/>
    <property type="match status" value="1"/>
</dbReference>
<feature type="domain" description="Amino acid transporter transmembrane" evidence="11">
    <location>
        <begin position="977"/>
        <end position="1367"/>
    </location>
</feature>
<evidence type="ECO:0000256" key="6">
    <source>
        <dbReference type="ARBA" id="ARBA00022989"/>
    </source>
</evidence>
<feature type="transmembrane region" description="Helical" evidence="10">
    <location>
        <begin position="271"/>
        <end position="289"/>
    </location>
</feature>
<feature type="region of interest" description="Disordered" evidence="9">
    <location>
        <begin position="1"/>
        <end position="23"/>
    </location>
</feature>
<feature type="transmembrane region" description="Helical" evidence="10">
    <location>
        <begin position="112"/>
        <end position="138"/>
    </location>
</feature>
<evidence type="ECO:0000256" key="3">
    <source>
        <dbReference type="ARBA" id="ARBA00022448"/>
    </source>
</evidence>
<protein>
    <recommendedName>
        <fullName evidence="11">Amino acid transporter transmembrane domain-containing protein</fullName>
    </recommendedName>
</protein>
<feature type="transmembrane region" description="Helical" evidence="10">
    <location>
        <begin position="343"/>
        <end position="367"/>
    </location>
</feature>
<name>A0ABN8Q479_9CNID</name>